<evidence type="ECO:0000313" key="3">
    <source>
        <dbReference type="EMBL" id="GJJ77533.1"/>
    </source>
</evidence>
<name>A0A9P3HJ86_9FUNG</name>
<reference evidence="3" key="2">
    <citation type="journal article" date="2022" name="Microbiol. Resour. Announc.">
        <title>Whole-Genome Sequence of Entomortierella parvispora E1425, a Mucoromycotan Fungus Associated with Burkholderiaceae-Related Endosymbiotic Bacteria.</title>
        <authorList>
            <person name="Herlambang A."/>
            <person name="Guo Y."/>
            <person name="Takashima Y."/>
            <person name="Narisawa K."/>
            <person name="Ohta H."/>
            <person name="Nishizawa T."/>
        </authorList>
    </citation>
    <scope>NUCLEOTIDE SEQUENCE</scope>
    <source>
        <strain evidence="3">E1425</strain>
    </source>
</reference>
<keyword evidence="2" id="KW-0472">Membrane</keyword>
<proteinExistence type="predicted"/>
<feature type="region of interest" description="Disordered" evidence="1">
    <location>
        <begin position="564"/>
        <end position="590"/>
    </location>
</feature>
<evidence type="ECO:0000256" key="2">
    <source>
        <dbReference type="SAM" id="Phobius"/>
    </source>
</evidence>
<evidence type="ECO:0000313" key="4">
    <source>
        <dbReference type="Proteomes" id="UP000827284"/>
    </source>
</evidence>
<sequence length="590" mass="64665">MFLQWSFFETNFLLLILDILVATFFTAVLACAARHSQHHSQTIRWAHQVGLMEMVKMMKNSTKKVQKMPFIGLKVKWGPFVRLVVTFVSGYFLVGILAAVKVFFINATTGENGHYNEVVVSRQFITNTSSTSYLPAWSFPVPYNTRTEDALTNGINSTYALPRASLSKRYRPRLSEYEIACDQLDFSVNANGDSGGSISLSNTGCANMTLIAPIVMDSNLTGSYVVQEPKGRAKIVILGESLILNATAVGLAAEVPLLLRLKPNANDYCLMSDKPLQLFSSAKSGLTSYPLTALTKCNISSGGMVSLATSTVRFSVPEPGMFHPIATSLFGSQDELVSSMEVNLNNLTLIDLSRSNNTLAAVTEVNIVDTKVTILMCISAKQIISPNLSCAYVVAHTVITQPRPMNPDITRMFPDGGISKYVPRSAVVMTLSHFPLISMDKPIFDIPKALNSSQIATSYLAAVGQNFIMDWGRSTLYIAYDTVDIVKGYEIPDRVLWTLVGVMGGCLVIIGATECLLESKYTRSLYFLASEELSAGLFDGRPQLYKFDIDTLKLEGRKIISTKPPQRPEETDVLQKSISGSKNPLIPTAV</sequence>
<feature type="transmembrane region" description="Helical" evidence="2">
    <location>
        <begin position="12"/>
        <end position="33"/>
    </location>
</feature>
<feature type="transmembrane region" description="Helical" evidence="2">
    <location>
        <begin position="495"/>
        <end position="517"/>
    </location>
</feature>
<dbReference type="Proteomes" id="UP000827284">
    <property type="component" value="Unassembled WGS sequence"/>
</dbReference>
<evidence type="ECO:0008006" key="5">
    <source>
        <dbReference type="Google" id="ProtNLM"/>
    </source>
</evidence>
<feature type="transmembrane region" description="Helical" evidence="2">
    <location>
        <begin position="80"/>
        <end position="104"/>
    </location>
</feature>
<keyword evidence="2" id="KW-0812">Transmembrane</keyword>
<keyword evidence="2" id="KW-1133">Transmembrane helix</keyword>
<reference evidence="3" key="1">
    <citation type="submission" date="2021-11" db="EMBL/GenBank/DDBJ databases">
        <authorList>
            <person name="Herlambang A."/>
            <person name="Guo Y."/>
            <person name="Takashima Y."/>
            <person name="Nishizawa T."/>
        </authorList>
    </citation>
    <scope>NUCLEOTIDE SEQUENCE</scope>
    <source>
        <strain evidence="3">E1425</strain>
    </source>
</reference>
<dbReference type="EMBL" id="BQFW01000013">
    <property type="protein sequence ID" value="GJJ77533.1"/>
    <property type="molecule type" value="Genomic_DNA"/>
</dbReference>
<accession>A0A9P3HJ86</accession>
<dbReference type="AlphaFoldDB" id="A0A9P3HJ86"/>
<organism evidence="3 4">
    <name type="scientific">Entomortierella parvispora</name>
    <dbReference type="NCBI Taxonomy" id="205924"/>
    <lineage>
        <taxon>Eukaryota</taxon>
        <taxon>Fungi</taxon>
        <taxon>Fungi incertae sedis</taxon>
        <taxon>Mucoromycota</taxon>
        <taxon>Mortierellomycotina</taxon>
        <taxon>Mortierellomycetes</taxon>
        <taxon>Mortierellales</taxon>
        <taxon>Mortierellaceae</taxon>
        <taxon>Entomortierella</taxon>
    </lineage>
</organism>
<comment type="caution">
    <text evidence="3">The sequence shown here is derived from an EMBL/GenBank/DDBJ whole genome shotgun (WGS) entry which is preliminary data.</text>
</comment>
<evidence type="ECO:0000256" key="1">
    <source>
        <dbReference type="SAM" id="MobiDB-lite"/>
    </source>
</evidence>
<dbReference type="OrthoDB" id="2405755at2759"/>
<protein>
    <recommendedName>
        <fullName evidence="5">Transmembrane protein</fullName>
    </recommendedName>
</protein>
<keyword evidence="4" id="KW-1185">Reference proteome</keyword>
<gene>
    <name evidence="3" type="ORF">EMPS_09892</name>
</gene>